<sequence length="64" mass="7628">MKVRAGEADRSWFRSERFIHTSDGWYFMTRENTQEGPYRSITEAENELAMYIRMTIQADQFSNA</sequence>
<keyword evidence="3" id="KW-1185">Reference proteome</keyword>
<dbReference type="AlphaFoldDB" id="Q2S8S2"/>
<dbReference type="eggNOG" id="ENOG5033F8D">
    <property type="taxonomic scope" value="Bacteria"/>
</dbReference>
<feature type="domain" description="DUF6316" evidence="1">
    <location>
        <begin position="4"/>
        <end position="57"/>
    </location>
</feature>
<evidence type="ECO:0000313" key="3">
    <source>
        <dbReference type="Proteomes" id="UP000000238"/>
    </source>
</evidence>
<dbReference type="STRING" id="349521.HCH_06305"/>
<dbReference type="InterPro" id="IPR045630">
    <property type="entry name" value="DUF6316"/>
</dbReference>
<evidence type="ECO:0000259" key="1">
    <source>
        <dbReference type="Pfam" id="PF19837"/>
    </source>
</evidence>
<proteinExistence type="predicted"/>
<dbReference type="KEGG" id="hch:HCH_06305"/>
<gene>
    <name evidence="2" type="ordered locus">HCH_06305</name>
</gene>
<evidence type="ECO:0000313" key="2">
    <source>
        <dbReference type="EMBL" id="ABC32952.1"/>
    </source>
</evidence>
<dbReference type="Proteomes" id="UP000000238">
    <property type="component" value="Chromosome"/>
</dbReference>
<name>Q2S8S2_HAHCH</name>
<reference evidence="2 3" key="1">
    <citation type="journal article" date="2005" name="Nucleic Acids Res.">
        <title>Genomic blueprint of Hahella chejuensis, a marine microbe producing an algicidal agent.</title>
        <authorList>
            <person name="Jeong H."/>
            <person name="Yim J.H."/>
            <person name="Lee C."/>
            <person name="Choi S.-H."/>
            <person name="Park Y.K."/>
            <person name="Yoon S.H."/>
            <person name="Hur C.-G."/>
            <person name="Kang H.-Y."/>
            <person name="Kim D."/>
            <person name="Lee H.H."/>
            <person name="Park K.H."/>
            <person name="Park S.-H."/>
            <person name="Park H.-S."/>
            <person name="Lee H.K."/>
            <person name="Oh T.K."/>
            <person name="Kim J.F."/>
        </authorList>
    </citation>
    <scope>NUCLEOTIDE SEQUENCE [LARGE SCALE GENOMIC DNA]</scope>
    <source>
        <strain evidence="2 3">KCTC 2396</strain>
    </source>
</reference>
<accession>Q2S8S2</accession>
<dbReference type="RefSeq" id="WP_011400008.1">
    <property type="nucleotide sequence ID" value="NC_007645.1"/>
</dbReference>
<protein>
    <recommendedName>
        <fullName evidence="1">DUF6316 domain-containing protein</fullName>
    </recommendedName>
</protein>
<organism evidence="2 3">
    <name type="scientific">Hahella chejuensis (strain KCTC 2396)</name>
    <dbReference type="NCBI Taxonomy" id="349521"/>
    <lineage>
        <taxon>Bacteria</taxon>
        <taxon>Pseudomonadati</taxon>
        <taxon>Pseudomonadota</taxon>
        <taxon>Gammaproteobacteria</taxon>
        <taxon>Oceanospirillales</taxon>
        <taxon>Hahellaceae</taxon>
        <taxon>Hahella</taxon>
    </lineage>
</organism>
<dbReference type="EMBL" id="CP000155">
    <property type="protein sequence ID" value="ABC32952.1"/>
    <property type="molecule type" value="Genomic_DNA"/>
</dbReference>
<dbReference type="OrthoDB" id="6199386at2"/>
<dbReference type="HOGENOM" id="CLU_2861502_0_0_6"/>
<dbReference type="Pfam" id="PF19837">
    <property type="entry name" value="DUF6316"/>
    <property type="match status" value="1"/>
</dbReference>